<proteinExistence type="predicted"/>
<dbReference type="Proteomes" id="UP001160152">
    <property type="component" value="Unassembled WGS sequence"/>
</dbReference>
<evidence type="ECO:0000313" key="1">
    <source>
        <dbReference type="EMBL" id="MDH0758046.1"/>
    </source>
</evidence>
<dbReference type="EMBL" id="JAOCBV010000001">
    <property type="protein sequence ID" value="MDH0758046.1"/>
    <property type="molecule type" value="Genomic_DNA"/>
</dbReference>
<protein>
    <submittedName>
        <fullName evidence="1">Uncharacterized protein</fullName>
    </submittedName>
</protein>
<evidence type="ECO:0000313" key="2">
    <source>
        <dbReference type="Proteomes" id="UP001160152"/>
    </source>
</evidence>
<name>A0ABD4YEX9_9PSED</name>
<organism evidence="1 2">
    <name type="scientific">Pseudomonas juntendi</name>
    <dbReference type="NCBI Taxonomy" id="2666183"/>
    <lineage>
        <taxon>Bacteria</taxon>
        <taxon>Pseudomonadati</taxon>
        <taxon>Pseudomonadota</taxon>
        <taxon>Gammaproteobacteria</taxon>
        <taxon>Pseudomonadales</taxon>
        <taxon>Pseudomonadaceae</taxon>
        <taxon>Pseudomonas</taxon>
    </lineage>
</organism>
<reference evidence="1 2" key="1">
    <citation type="submission" date="2022-09" db="EMBL/GenBank/DDBJ databases">
        <title>Intensive care unit water sources are persistently colonized with multi-drug resistant bacteria and are the site of extensive horizontal gene transfer of antibiotic resistance genes.</title>
        <authorList>
            <person name="Diorio-Toth L."/>
        </authorList>
    </citation>
    <scope>NUCLEOTIDE SEQUENCE [LARGE SCALE GENOMIC DNA]</scope>
    <source>
        <strain evidence="1 2">GD03901</strain>
    </source>
</reference>
<comment type="caution">
    <text evidence="1">The sequence shown here is derived from an EMBL/GenBank/DDBJ whole genome shotgun (WGS) entry which is preliminary data.</text>
</comment>
<gene>
    <name evidence="1" type="ORF">N5C70_15195</name>
</gene>
<dbReference type="RefSeq" id="WP_280069947.1">
    <property type="nucleotide sequence ID" value="NZ_JAOCBV010000001.1"/>
</dbReference>
<sequence>MPDYLARVEIFRANSEEYVGLHEGMEALGLKRTIEGQNAMNKLPIGTYYGYSDLDTQDLSKRVLEVARPFSLPSEPLVIVSQSLGWAGWLEPV</sequence>
<dbReference type="AlphaFoldDB" id="A0ABD4YEX9"/>
<accession>A0ABD4YEX9</accession>